<dbReference type="GO" id="GO:0046872">
    <property type="term" value="F:metal ion binding"/>
    <property type="evidence" value="ECO:0007669"/>
    <property type="project" value="UniProtKB-KW"/>
</dbReference>
<comment type="similarity">
    <text evidence="5">Belongs to the HIPP family.</text>
</comment>
<keyword evidence="1" id="KW-0488">Methylation</keyword>
<feature type="domain" description="HMA" evidence="7">
    <location>
        <begin position="2"/>
        <end position="69"/>
    </location>
</feature>
<dbReference type="Proteomes" id="UP001327560">
    <property type="component" value="Chromosome 6"/>
</dbReference>
<dbReference type="InterPro" id="IPR051863">
    <property type="entry name" value="HIPP"/>
</dbReference>
<evidence type="ECO:0000259" key="7">
    <source>
        <dbReference type="PROSITE" id="PS50846"/>
    </source>
</evidence>
<dbReference type="PANTHER" id="PTHR45811">
    <property type="entry name" value="COPPER TRANSPORT PROTEIN FAMILY-RELATED"/>
    <property type="match status" value="1"/>
</dbReference>
<name>A0AAQ3KTD4_9LILI</name>
<keyword evidence="9" id="KW-1185">Reference proteome</keyword>
<accession>A0AAQ3KTD4</accession>
<dbReference type="SUPFAM" id="SSF55008">
    <property type="entry name" value="HMA, heavy metal-associated domain"/>
    <property type="match status" value="2"/>
</dbReference>
<evidence type="ECO:0000256" key="1">
    <source>
        <dbReference type="ARBA" id="ARBA00022481"/>
    </source>
</evidence>
<gene>
    <name evidence="8" type="ORF">Cni_G20535</name>
</gene>
<dbReference type="InterPro" id="IPR036163">
    <property type="entry name" value="HMA_dom_sf"/>
</dbReference>
<dbReference type="PROSITE" id="PS50846">
    <property type="entry name" value="HMA_2"/>
    <property type="match status" value="2"/>
</dbReference>
<feature type="domain" description="HMA" evidence="7">
    <location>
        <begin position="101"/>
        <end position="168"/>
    </location>
</feature>
<protein>
    <recommendedName>
        <fullName evidence="7">HMA domain-containing protein</fullName>
    </recommendedName>
</protein>
<evidence type="ECO:0000256" key="4">
    <source>
        <dbReference type="ARBA" id="ARBA00023289"/>
    </source>
</evidence>
<evidence type="ECO:0000313" key="8">
    <source>
        <dbReference type="EMBL" id="WOL11771.1"/>
    </source>
</evidence>
<evidence type="ECO:0000313" key="9">
    <source>
        <dbReference type="Proteomes" id="UP001327560"/>
    </source>
</evidence>
<dbReference type="PANTHER" id="PTHR45811:SF33">
    <property type="entry name" value="HEAVY METAL-ASSOCIATED ISOPRENYLATED PLANT PROTEIN 2-RELATED"/>
    <property type="match status" value="1"/>
</dbReference>
<dbReference type="Pfam" id="PF00403">
    <property type="entry name" value="HMA"/>
    <property type="match status" value="2"/>
</dbReference>
<evidence type="ECO:0000256" key="2">
    <source>
        <dbReference type="ARBA" id="ARBA00022723"/>
    </source>
</evidence>
<evidence type="ECO:0000256" key="6">
    <source>
        <dbReference type="SAM" id="MobiDB-lite"/>
    </source>
</evidence>
<evidence type="ECO:0000256" key="3">
    <source>
        <dbReference type="ARBA" id="ARBA00023288"/>
    </source>
</evidence>
<sequence>MLQKIVLSVSIMCSKCKISIMTTISKFDGVVSISLDAEKGTVTVLGTVDVVCMVKALRKAKRPAKVLSVGEPEKKEEKKEEKKDEKKEEAKPLPACCRTCSTKIVLSVSIMCSKCKISIMTTISKFDGVVSISLDAEKGTVTVLGTVDVVCMVKALRKAKRPAKVLSVGEPEKEEKKEEKKDEKKEEAKPLPACCRTCSTVVVWTSDEPNGCSIL</sequence>
<dbReference type="InterPro" id="IPR006121">
    <property type="entry name" value="HMA_dom"/>
</dbReference>
<keyword evidence="4" id="KW-0636">Prenylation</keyword>
<organism evidence="8 9">
    <name type="scientific">Canna indica</name>
    <name type="common">Indian-shot</name>
    <dbReference type="NCBI Taxonomy" id="4628"/>
    <lineage>
        <taxon>Eukaryota</taxon>
        <taxon>Viridiplantae</taxon>
        <taxon>Streptophyta</taxon>
        <taxon>Embryophyta</taxon>
        <taxon>Tracheophyta</taxon>
        <taxon>Spermatophyta</taxon>
        <taxon>Magnoliopsida</taxon>
        <taxon>Liliopsida</taxon>
        <taxon>Zingiberales</taxon>
        <taxon>Cannaceae</taxon>
        <taxon>Canna</taxon>
    </lineage>
</organism>
<evidence type="ECO:0000256" key="5">
    <source>
        <dbReference type="ARBA" id="ARBA00024045"/>
    </source>
</evidence>
<reference evidence="8 9" key="1">
    <citation type="submission" date="2023-10" db="EMBL/GenBank/DDBJ databases">
        <title>Chromosome-scale genome assembly provides insights into flower coloration mechanisms of Canna indica.</title>
        <authorList>
            <person name="Li C."/>
        </authorList>
    </citation>
    <scope>NUCLEOTIDE SEQUENCE [LARGE SCALE GENOMIC DNA]</scope>
    <source>
        <tissue evidence="8">Flower</tissue>
    </source>
</reference>
<dbReference type="EMBL" id="CP136895">
    <property type="protein sequence ID" value="WOL11771.1"/>
    <property type="molecule type" value="Genomic_DNA"/>
</dbReference>
<dbReference type="AlphaFoldDB" id="A0AAQ3KTD4"/>
<feature type="region of interest" description="Disordered" evidence="6">
    <location>
        <begin position="164"/>
        <end position="190"/>
    </location>
</feature>
<dbReference type="Gene3D" id="3.30.70.100">
    <property type="match status" value="2"/>
</dbReference>
<feature type="compositionally biased region" description="Basic and acidic residues" evidence="6">
    <location>
        <begin position="170"/>
        <end position="189"/>
    </location>
</feature>
<proteinExistence type="inferred from homology"/>
<keyword evidence="2" id="KW-0479">Metal-binding</keyword>
<dbReference type="CDD" id="cd00371">
    <property type="entry name" value="HMA"/>
    <property type="match status" value="2"/>
</dbReference>
<keyword evidence="3" id="KW-0449">Lipoprotein</keyword>